<dbReference type="EC" id="2.3.1.225" evidence="10"/>
<evidence type="ECO:0000256" key="4">
    <source>
        <dbReference type="ARBA" id="ARBA00022989"/>
    </source>
</evidence>
<keyword evidence="4 10" id="KW-1133">Transmembrane helix</keyword>
<evidence type="ECO:0000256" key="3">
    <source>
        <dbReference type="ARBA" id="ARBA00022692"/>
    </source>
</evidence>
<keyword evidence="3 10" id="KW-0812">Transmembrane</keyword>
<evidence type="ECO:0000256" key="9">
    <source>
        <dbReference type="ARBA" id="ARBA00048048"/>
    </source>
</evidence>
<evidence type="ECO:0000256" key="5">
    <source>
        <dbReference type="ARBA" id="ARBA00023136"/>
    </source>
</evidence>
<organism evidence="12 13">
    <name type="scientific">Malassezia obtusa</name>
    <dbReference type="NCBI Taxonomy" id="76774"/>
    <lineage>
        <taxon>Eukaryota</taxon>
        <taxon>Fungi</taxon>
        <taxon>Dikarya</taxon>
        <taxon>Basidiomycota</taxon>
        <taxon>Ustilaginomycotina</taxon>
        <taxon>Malasseziomycetes</taxon>
        <taxon>Malasseziales</taxon>
        <taxon>Malasseziaceae</taxon>
        <taxon>Malassezia</taxon>
    </lineage>
</organism>
<evidence type="ECO:0000259" key="11">
    <source>
        <dbReference type="Pfam" id="PF01529"/>
    </source>
</evidence>
<dbReference type="PROSITE" id="PS50216">
    <property type="entry name" value="DHHC"/>
    <property type="match status" value="1"/>
</dbReference>
<name>A0AAF0E284_9BASI</name>
<sequence>MSWLGGVSAAVLLTLLGYAAGALVVDVIVPVWDAPQVYLRAGIAVFLPGMTAWSYFVAGLRSSVRRDELEADSFRTVKRSTGTRRWCSKCLAPKPDRCHHCRKCKRCILRMDHHCPWILDTCIGLRNYHAFVLLLGYASLFCAYTLYTLVVAFMRLLDEPTDDIALPISWIVLAAIALVVRRALTQFGLALLPFSLFHVYLTSVNSTTLEYIEGMERVRQDDQNQNAPPTSQQRLTTLLTQGDDSREQLLPEQNAPRARSAQREAKRYKLYNVGVCANWRQVLGPRPWLWWTPIETPVCDGVHYEVNPTSWAHLQSALQRRAD</sequence>
<evidence type="ECO:0000256" key="2">
    <source>
        <dbReference type="ARBA" id="ARBA00022679"/>
    </source>
</evidence>
<dbReference type="EMBL" id="CP119936">
    <property type="protein sequence ID" value="WFD03239.1"/>
    <property type="molecule type" value="Genomic_DNA"/>
</dbReference>
<dbReference type="AlphaFoldDB" id="A0AAF0E284"/>
<dbReference type="InterPro" id="IPR001594">
    <property type="entry name" value="Palmitoyltrfase_DHHC"/>
</dbReference>
<keyword evidence="13" id="KW-1185">Reference proteome</keyword>
<dbReference type="GO" id="GO:0019706">
    <property type="term" value="F:protein-cysteine S-palmitoyltransferase activity"/>
    <property type="evidence" value="ECO:0007669"/>
    <property type="project" value="UniProtKB-EC"/>
</dbReference>
<keyword evidence="2 10" id="KW-0808">Transferase</keyword>
<comment type="catalytic activity">
    <reaction evidence="9 10">
        <text>L-cysteinyl-[protein] + hexadecanoyl-CoA = S-hexadecanoyl-L-cysteinyl-[protein] + CoA</text>
        <dbReference type="Rhea" id="RHEA:36683"/>
        <dbReference type="Rhea" id="RHEA-COMP:10131"/>
        <dbReference type="Rhea" id="RHEA-COMP:11032"/>
        <dbReference type="ChEBI" id="CHEBI:29950"/>
        <dbReference type="ChEBI" id="CHEBI:57287"/>
        <dbReference type="ChEBI" id="CHEBI:57379"/>
        <dbReference type="ChEBI" id="CHEBI:74151"/>
        <dbReference type="EC" id="2.3.1.225"/>
    </reaction>
</comment>
<keyword evidence="5 10" id="KW-0472">Membrane</keyword>
<protein>
    <recommendedName>
        <fullName evidence="10">Palmitoyltransferase</fullName>
        <ecNumber evidence="10">2.3.1.225</ecNumber>
    </recommendedName>
</protein>
<evidence type="ECO:0000313" key="13">
    <source>
        <dbReference type="Proteomes" id="UP001214603"/>
    </source>
</evidence>
<reference evidence="12" key="1">
    <citation type="submission" date="2023-03" db="EMBL/GenBank/DDBJ databases">
        <title>Mating type loci evolution in Malassezia.</title>
        <authorList>
            <person name="Coelho M.A."/>
        </authorList>
    </citation>
    <scope>NUCLEOTIDE SEQUENCE</scope>
    <source>
        <strain evidence="12">CBS 7876</strain>
    </source>
</reference>
<accession>A0AAF0E284</accession>
<evidence type="ECO:0000256" key="1">
    <source>
        <dbReference type="ARBA" id="ARBA00004141"/>
    </source>
</evidence>
<comment type="similarity">
    <text evidence="10">Belongs to the DHHC palmitoyltransferase family.</text>
</comment>
<dbReference type="Pfam" id="PF01529">
    <property type="entry name" value="DHHC"/>
    <property type="match status" value="1"/>
</dbReference>
<keyword evidence="8 10" id="KW-0012">Acyltransferase</keyword>
<feature type="transmembrane region" description="Helical" evidence="10">
    <location>
        <begin position="131"/>
        <end position="152"/>
    </location>
</feature>
<dbReference type="InterPro" id="IPR039859">
    <property type="entry name" value="PFA4/ZDH16/20/ERF2-like"/>
</dbReference>
<evidence type="ECO:0000313" key="12">
    <source>
        <dbReference type="EMBL" id="WFD03239.1"/>
    </source>
</evidence>
<evidence type="ECO:0000256" key="10">
    <source>
        <dbReference type="RuleBase" id="RU079119"/>
    </source>
</evidence>
<comment type="subcellular location">
    <subcellularLocation>
        <location evidence="1">Membrane</location>
        <topology evidence="1">Multi-pass membrane protein</topology>
    </subcellularLocation>
</comment>
<comment type="domain">
    <text evidence="10">The DHHC domain is required for palmitoyltransferase activity.</text>
</comment>
<feature type="transmembrane region" description="Helical" evidence="10">
    <location>
        <begin position="37"/>
        <end position="58"/>
    </location>
</feature>
<keyword evidence="6" id="KW-0564">Palmitate</keyword>
<gene>
    <name evidence="12" type="primary">PFA3</name>
    <name evidence="12" type="ORF">MOBT1_001928</name>
</gene>
<feature type="domain" description="Palmitoyltransferase DHHC" evidence="11">
    <location>
        <begin position="82"/>
        <end position="213"/>
    </location>
</feature>
<feature type="transmembrane region" description="Helical" evidence="10">
    <location>
        <begin position="164"/>
        <end position="184"/>
    </location>
</feature>
<evidence type="ECO:0000256" key="8">
    <source>
        <dbReference type="ARBA" id="ARBA00023315"/>
    </source>
</evidence>
<evidence type="ECO:0000256" key="6">
    <source>
        <dbReference type="ARBA" id="ARBA00023139"/>
    </source>
</evidence>
<evidence type="ECO:0000256" key="7">
    <source>
        <dbReference type="ARBA" id="ARBA00023288"/>
    </source>
</evidence>
<dbReference type="PANTHER" id="PTHR12246">
    <property type="entry name" value="PALMITOYLTRANSFERASE ZDHHC16"/>
    <property type="match status" value="1"/>
</dbReference>
<proteinExistence type="inferred from homology"/>
<keyword evidence="7" id="KW-0449">Lipoprotein</keyword>
<dbReference type="Proteomes" id="UP001214603">
    <property type="component" value="Chromosome 3"/>
</dbReference>
<dbReference type="GO" id="GO:0016020">
    <property type="term" value="C:membrane"/>
    <property type="evidence" value="ECO:0007669"/>
    <property type="project" value="UniProtKB-SubCell"/>
</dbReference>